<evidence type="ECO:0008006" key="12">
    <source>
        <dbReference type="Google" id="ProtNLM"/>
    </source>
</evidence>
<evidence type="ECO:0000256" key="4">
    <source>
        <dbReference type="ARBA" id="ARBA00022692"/>
    </source>
</evidence>
<reference evidence="10" key="3">
    <citation type="submission" date="2025-09" db="UniProtKB">
        <authorList>
            <consortium name="Ensembl"/>
        </authorList>
    </citation>
    <scope>IDENTIFICATION</scope>
</reference>
<feature type="compositionally biased region" description="Low complexity" evidence="9">
    <location>
        <begin position="42"/>
        <end position="55"/>
    </location>
</feature>
<dbReference type="GO" id="GO:0051607">
    <property type="term" value="P:defense response to virus"/>
    <property type="evidence" value="ECO:0007669"/>
    <property type="project" value="TreeGrafter"/>
</dbReference>
<dbReference type="GO" id="GO:0005741">
    <property type="term" value="C:mitochondrial outer membrane"/>
    <property type="evidence" value="ECO:0007669"/>
    <property type="project" value="TreeGrafter"/>
</dbReference>
<evidence type="ECO:0000256" key="1">
    <source>
        <dbReference type="ARBA" id="ARBA00004167"/>
    </source>
</evidence>
<keyword evidence="6" id="KW-1133">Transmembrane helix</keyword>
<reference evidence="10" key="2">
    <citation type="submission" date="2025-08" db="UniProtKB">
        <authorList>
            <consortium name="Ensembl"/>
        </authorList>
    </citation>
    <scope>IDENTIFICATION</scope>
</reference>
<dbReference type="Proteomes" id="UP000291000">
    <property type="component" value="Chromosome 3"/>
</dbReference>
<dbReference type="GO" id="GO:0005635">
    <property type="term" value="C:nuclear envelope"/>
    <property type="evidence" value="ECO:0007669"/>
    <property type="project" value="TreeGrafter"/>
</dbReference>
<reference evidence="10 11" key="1">
    <citation type="submission" date="2016-04" db="EMBL/GenBank/DDBJ databases">
        <title>Polished mammalian reference genomes with single-molecule sequencing and chromosome conformation capture applied to the Capra hircus genome.</title>
        <authorList>
            <person name="Bickhart D.M."/>
            <person name="Koren S."/>
            <person name="Rosen B."/>
            <person name="Hastie A."/>
            <person name="Liachko I."/>
            <person name="Sullivan S.T."/>
            <person name="Burton J."/>
            <person name="Sayre B.L."/>
            <person name="Huson H.J."/>
            <person name="Lee J."/>
            <person name="Lam E."/>
            <person name="Kelley C.M."/>
            <person name="Hutchison J.L."/>
            <person name="Zhou Y."/>
            <person name="Sun J."/>
            <person name="Crisa A."/>
            <person name="Schwartz J.C."/>
            <person name="Hammond J.A."/>
            <person name="Schroeder S.G."/>
            <person name="Liu G.E."/>
            <person name="Dunham M."/>
            <person name="Shendure J."/>
            <person name="Sonstegard T.S."/>
            <person name="Phillippy A.M."/>
            <person name="Van Tassell C.P."/>
            <person name="Smith T.P."/>
        </authorList>
    </citation>
    <scope>NUCLEOTIDE SEQUENCE [LARGE SCALE GENOMIC DNA]</scope>
</reference>
<keyword evidence="8" id="KW-0472">Membrane</keyword>
<name>A0A452E0M2_CAPHI</name>
<evidence type="ECO:0000256" key="6">
    <source>
        <dbReference type="ARBA" id="ARBA00022989"/>
    </source>
</evidence>
<evidence type="ECO:0000256" key="3">
    <source>
        <dbReference type="ARBA" id="ARBA00007710"/>
    </source>
</evidence>
<dbReference type="EMBL" id="LWLT01000004">
    <property type="status" value="NOT_ANNOTATED_CDS"/>
    <property type="molecule type" value="Genomic_DNA"/>
</dbReference>
<dbReference type="GO" id="GO:0042802">
    <property type="term" value="F:identical protein binding"/>
    <property type="evidence" value="ECO:0007669"/>
    <property type="project" value="UniProtKB-ARBA"/>
</dbReference>
<dbReference type="Bgee" id="ENSCHIG00000009639">
    <property type="expression patterns" value="Expressed in rumen"/>
</dbReference>
<dbReference type="GeneTree" id="ENSGT00390000013415"/>
<protein>
    <recommendedName>
        <fullName evidence="12">BCL2 interacting protein 3</fullName>
    </recommendedName>
</protein>
<organism evidence="10 11">
    <name type="scientific">Capra hircus</name>
    <name type="common">Goat</name>
    <dbReference type="NCBI Taxonomy" id="9925"/>
    <lineage>
        <taxon>Eukaryota</taxon>
        <taxon>Metazoa</taxon>
        <taxon>Chordata</taxon>
        <taxon>Craniata</taxon>
        <taxon>Vertebrata</taxon>
        <taxon>Euteleostomi</taxon>
        <taxon>Mammalia</taxon>
        <taxon>Eutheria</taxon>
        <taxon>Laurasiatheria</taxon>
        <taxon>Artiodactyla</taxon>
        <taxon>Ruminantia</taxon>
        <taxon>Pecora</taxon>
        <taxon>Bovidae</taxon>
        <taxon>Caprinae</taxon>
        <taxon>Capra</taxon>
    </lineage>
</organism>
<comment type="similarity">
    <text evidence="3">Belongs to the NIP3 family.</text>
</comment>
<dbReference type="GO" id="GO:0005783">
    <property type="term" value="C:endoplasmic reticulum"/>
    <property type="evidence" value="ECO:0007669"/>
    <property type="project" value="TreeGrafter"/>
</dbReference>
<proteinExistence type="inferred from homology"/>
<feature type="region of interest" description="Disordered" evidence="9">
    <location>
        <begin position="79"/>
        <end position="121"/>
    </location>
</feature>
<evidence type="ECO:0000256" key="2">
    <source>
        <dbReference type="ARBA" id="ARBA00004325"/>
    </source>
</evidence>
<dbReference type="STRING" id="9925.ENSCHIP00000005577"/>
<dbReference type="Pfam" id="PF06553">
    <property type="entry name" value="BNIP3"/>
    <property type="match status" value="1"/>
</dbReference>
<evidence type="ECO:0000256" key="9">
    <source>
        <dbReference type="SAM" id="MobiDB-lite"/>
    </source>
</evidence>
<dbReference type="PANTHER" id="PTHR15186:SF3">
    <property type="entry name" value="BCL2_ADENOVIRUS E1B 19 KDA PROTEIN-INTERACTING PROTEIN 3-LIKE"/>
    <property type="match status" value="1"/>
</dbReference>
<dbReference type="AlphaFoldDB" id="A0A452E0M2"/>
<keyword evidence="7" id="KW-0496">Mitochondrion</keyword>
<keyword evidence="5" id="KW-0053">Apoptosis</keyword>
<dbReference type="Ensembl" id="ENSCHIT00000013270.1">
    <property type="protein sequence ID" value="ENSCHIP00000005577.1"/>
    <property type="gene ID" value="ENSCHIG00000009639.1"/>
</dbReference>
<sequence length="193" mass="21157">RLQLFQLPPQPLPPHNNNNCVEGEQSLPLPASLNSSWAQLPRNSSNGNGYNNGENRGLEQVPSSSSIHDGDIEKILLESSSRDSSHCNNPSPPEEGEIVFDGKHSSKDGSSQSEETAKERDVGALKKIADWVSSWSSRPENILPEEHPKYSISLSMRKSGSIFIPSLFLCHVMALEVGTYIGKQLITITTSTY</sequence>
<evidence type="ECO:0000256" key="8">
    <source>
        <dbReference type="ARBA" id="ARBA00023136"/>
    </source>
</evidence>
<evidence type="ECO:0000313" key="11">
    <source>
        <dbReference type="Proteomes" id="UP000291000"/>
    </source>
</evidence>
<accession>A0A452E0M2</accession>
<comment type="subcellular location">
    <subcellularLocation>
        <location evidence="1">Membrane</location>
        <topology evidence="1">Single-pass membrane protein</topology>
    </subcellularLocation>
    <subcellularLocation>
        <location evidence="2">Mitochondrion membrane</location>
    </subcellularLocation>
</comment>
<dbReference type="InterPro" id="IPR010548">
    <property type="entry name" value="BNIP3"/>
</dbReference>
<dbReference type="GO" id="GO:0043065">
    <property type="term" value="P:positive regulation of apoptotic process"/>
    <property type="evidence" value="ECO:0007669"/>
    <property type="project" value="InterPro"/>
</dbReference>
<evidence type="ECO:0000313" key="10">
    <source>
        <dbReference type="Ensembl" id="ENSCHIP00000005577.1"/>
    </source>
</evidence>
<evidence type="ECO:0000256" key="5">
    <source>
        <dbReference type="ARBA" id="ARBA00022703"/>
    </source>
</evidence>
<feature type="region of interest" description="Disordered" evidence="9">
    <location>
        <begin position="1"/>
        <end position="66"/>
    </location>
</feature>
<dbReference type="PANTHER" id="PTHR15186">
    <property type="entry name" value="RE48077P"/>
    <property type="match status" value="1"/>
</dbReference>
<keyword evidence="11" id="KW-1185">Reference proteome</keyword>
<keyword evidence="4" id="KW-0812">Transmembrane</keyword>
<evidence type="ECO:0000256" key="7">
    <source>
        <dbReference type="ARBA" id="ARBA00023128"/>
    </source>
</evidence>
<dbReference type="Gene3D" id="6.10.250.1020">
    <property type="match status" value="1"/>
</dbReference>
<dbReference type="GO" id="GO:0097345">
    <property type="term" value="P:mitochondrial outer membrane permeabilization"/>
    <property type="evidence" value="ECO:0007669"/>
    <property type="project" value="TreeGrafter"/>
</dbReference>